<dbReference type="EMBL" id="LIAE01006216">
    <property type="protein sequence ID" value="PAV92395.1"/>
    <property type="molecule type" value="Genomic_DNA"/>
</dbReference>
<evidence type="ECO:0000313" key="2">
    <source>
        <dbReference type="EMBL" id="PAV92395.1"/>
    </source>
</evidence>
<name>A0A2A2M287_9BILA</name>
<comment type="caution">
    <text evidence="2">The sequence shown here is derived from an EMBL/GenBank/DDBJ whole genome shotgun (WGS) entry which is preliminary data.</text>
</comment>
<protein>
    <submittedName>
        <fullName evidence="2">Uncharacterized protein</fullName>
    </submittedName>
</protein>
<dbReference type="Proteomes" id="UP000218231">
    <property type="component" value="Unassembled WGS sequence"/>
</dbReference>
<proteinExistence type="predicted"/>
<accession>A0A2A2M287</accession>
<reference evidence="2 3" key="1">
    <citation type="journal article" date="2017" name="Curr. Biol.">
        <title>Genome architecture and evolution of a unichromosomal asexual nematode.</title>
        <authorList>
            <person name="Fradin H."/>
            <person name="Zegar C."/>
            <person name="Gutwein M."/>
            <person name="Lucas J."/>
            <person name="Kovtun M."/>
            <person name="Corcoran D."/>
            <person name="Baugh L.R."/>
            <person name="Kiontke K."/>
            <person name="Gunsalus K."/>
            <person name="Fitch D.H."/>
            <person name="Piano F."/>
        </authorList>
    </citation>
    <scope>NUCLEOTIDE SEQUENCE [LARGE SCALE GENOMIC DNA]</scope>
    <source>
        <strain evidence="2">PF1309</strain>
    </source>
</reference>
<evidence type="ECO:0000313" key="3">
    <source>
        <dbReference type="Proteomes" id="UP000218231"/>
    </source>
</evidence>
<gene>
    <name evidence="2" type="ORF">WR25_26397</name>
</gene>
<keyword evidence="3" id="KW-1185">Reference proteome</keyword>
<feature type="compositionally biased region" description="Basic and acidic residues" evidence="1">
    <location>
        <begin position="147"/>
        <end position="156"/>
    </location>
</feature>
<feature type="region of interest" description="Disordered" evidence="1">
    <location>
        <begin position="147"/>
        <end position="193"/>
    </location>
</feature>
<dbReference type="AlphaFoldDB" id="A0A2A2M287"/>
<organism evidence="2 3">
    <name type="scientific">Diploscapter pachys</name>
    <dbReference type="NCBI Taxonomy" id="2018661"/>
    <lineage>
        <taxon>Eukaryota</taxon>
        <taxon>Metazoa</taxon>
        <taxon>Ecdysozoa</taxon>
        <taxon>Nematoda</taxon>
        <taxon>Chromadorea</taxon>
        <taxon>Rhabditida</taxon>
        <taxon>Rhabditina</taxon>
        <taxon>Rhabditomorpha</taxon>
        <taxon>Rhabditoidea</taxon>
        <taxon>Rhabditidae</taxon>
        <taxon>Diploscapter</taxon>
    </lineage>
</organism>
<evidence type="ECO:0000256" key="1">
    <source>
        <dbReference type="SAM" id="MobiDB-lite"/>
    </source>
</evidence>
<sequence>MASSDRTRAGASAGSGDRDSCAAPPFAFGIVQHLEHVAVGAARDQVRAYPIGISALRKPRIARRAVRQLPDPVDPPLLGDEPPAELLLHMTSRFAEQNRNMPPGRSSVESVDRQAAVLPLCSPHSAMRTLSATGHRRAADARLQRPYGRDRKDGGFDAKGTAGRAGARGVFKPGAETGGSGGGRTLRCSGTSSGPRAGCGQLAPPGAGKPTLRLVYDLVRKYGQVEMHEGWHAANGAGEAALENNRVSFDSVWQTHCTTRTVEGPRRIL</sequence>
<feature type="compositionally biased region" description="Low complexity" evidence="1">
    <location>
        <begin position="158"/>
        <end position="169"/>
    </location>
</feature>